<accession>A0A3A8J9X1</accession>
<proteinExistence type="predicted"/>
<dbReference type="OrthoDB" id="5517715at2"/>
<keyword evidence="2" id="KW-1185">Reference proteome</keyword>
<protein>
    <submittedName>
        <fullName evidence="1">Uncharacterized protein</fullName>
    </submittedName>
</protein>
<comment type="caution">
    <text evidence="1">The sequence shown here is derived from an EMBL/GenBank/DDBJ whole genome shotgun (WGS) entry which is preliminary data.</text>
</comment>
<gene>
    <name evidence="1" type="ORF">D7V88_08370</name>
</gene>
<evidence type="ECO:0000313" key="1">
    <source>
        <dbReference type="EMBL" id="RKG91838.1"/>
    </source>
</evidence>
<evidence type="ECO:0000313" key="2">
    <source>
        <dbReference type="Proteomes" id="UP000268094"/>
    </source>
</evidence>
<name>A0A3A8J9X1_9BACT</name>
<dbReference type="Proteomes" id="UP000268094">
    <property type="component" value="Unassembled WGS sequence"/>
</dbReference>
<dbReference type="AlphaFoldDB" id="A0A3A8J9X1"/>
<dbReference type="EMBL" id="RAVZ01000038">
    <property type="protein sequence ID" value="RKG91838.1"/>
    <property type="molecule type" value="Genomic_DNA"/>
</dbReference>
<reference evidence="2" key="1">
    <citation type="submission" date="2018-09" db="EMBL/GenBank/DDBJ databases">
        <authorList>
            <person name="Livingstone P.G."/>
            <person name="Whitworth D.E."/>
        </authorList>
    </citation>
    <scope>NUCLEOTIDE SEQUENCE [LARGE SCALE GENOMIC DNA]</scope>
    <source>
        <strain evidence="2">CA054A</strain>
    </source>
</reference>
<sequence length="77" mass="8320">MRYTRKNISELLDTVQGSPDVMGFWTSNFGGSAFTLVPSPGGMIWQDVYAPSHKVCEDGIPYGTEDGMNNHCGGAGY</sequence>
<dbReference type="RefSeq" id="WP_120540081.1">
    <property type="nucleotide sequence ID" value="NZ_RAVZ01000038.1"/>
</dbReference>
<organism evidence="1 2">
    <name type="scientific">Corallococcus terminator</name>
    <dbReference type="NCBI Taxonomy" id="2316733"/>
    <lineage>
        <taxon>Bacteria</taxon>
        <taxon>Pseudomonadati</taxon>
        <taxon>Myxococcota</taxon>
        <taxon>Myxococcia</taxon>
        <taxon>Myxococcales</taxon>
        <taxon>Cystobacterineae</taxon>
        <taxon>Myxococcaceae</taxon>
        <taxon>Corallococcus</taxon>
    </lineage>
</organism>